<accession>M2T8L0</accession>
<feature type="compositionally biased region" description="Polar residues" evidence="1">
    <location>
        <begin position="126"/>
        <end position="135"/>
    </location>
</feature>
<sequence length="524" mass="56060">MDTVPKSQSLAMPPARIPRLRYRNPLPSASLPEPFHGSGPHPACSTQEPPVAPDPNTNLPSTLAHSPSQPAPLTSSSLASLHSSTFSGNDSKSSKKKKKTSSVLGFLSLKEPSQAALDQIVHQQRKQSSGSSTPPSGAYHASQKLPPHVPKVNSKWDGVPESVKQRHSPTSNPSIKDNRSSVSSKSSFGSHLKTTEWNHSNLSVMTDGTRNPPNSIASISVSSLPRHETAMGLGSSPSTATFPNTVRYLADGPLTPTSLHSPSFSSQMTDRSSFQSVTNRALDSPSGGRPSMDGSIHSRPHSPASSTTSADTITMDTADTIFRKMSDRPSQGGLGREAPVAELQDRFKSDIVPESHDFLFQPQPQPPPPITTRSIDLSVAYSRSSDEFIPPYSPVRPVQNFSRPTAPAAPTAPTAPTGPPPVQRNTFTASYRRAPQAPALPTLYESSLASTDGSEDDDDNGDARSIAPSTIAPSELSLHWYESPRERLGLGRRLQINDVLPWDEQRGGKVTVLTMKNSGCRSSA</sequence>
<evidence type="ECO:0000256" key="1">
    <source>
        <dbReference type="SAM" id="MobiDB-lite"/>
    </source>
</evidence>
<feature type="region of interest" description="Disordered" evidence="1">
    <location>
        <begin position="448"/>
        <end position="469"/>
    </location>
</feature>
<gene>
    <name evidence="2" type="ORF">COCHEDRAFT_1222499</name>
</gene>
<proteinExistence type="predicted"/>
<dbReference type="Proteomes" id="UP000016936">
    <property type="component" value="Unassembled WGS sequence"/>
</dbReference>
<feature type="compositionally biased region" description="Low complexity" evidence="1">
    <location>
        <begin position="66"/>
        <end position="87"/>
    </location>
</feature>
<reference evidence="3" key="2">
    <citation type="journal article" date="2013" name="PLoS Genet.">
        <title>Comparative genome structure, secondary metabolite, and effector coding capacity across Cochliobolus pathogens.</title>
        <authorList>
            <person name="Condon B.J."/>
            <person name="Leng Y."/>
            <person name="Wu D."/>
            <person name="Bushley K.E."/>
            <person name="Ohm R.A."/>
            <person name="Otillar R."/>
            <person name="Martin J."/>
            <person name="Schackwitz W."/>
            <person name="Grimwood J."/>
            <person name="MohdZainudin N."/>
            <person name="Xue C."/>
            <person name="Wang R."/>
            <person name="Manning V.A."/>
            <person name="Dhillon B."/>
            <person name="Tu Z.J."/>
            <person name="Steffenson B.J."/>
            <person name="Salamov A."/>
            <person name="Sun H."/>
            <person name="Lowry S."/>
            <person name="LaButti K."/>
            <person name="Han J."/>
            <person name="Copeland A."/>
            <person name="Lindquist E."/>
            <person name="Barry K."/>
            <person name="Schmutz J."/>
            <person name="Baker S.E."/>
            <person name="Ciuffetti L.M."/>
            <person name="Grigoriev I.V."/>
            <person name="Zhong S."/>
            <person name="Turgeon B.G."/>
        </authorList>
    </citation>
    <scope>NUCLEOTIDE SEQUENCE [LARGE SCALE GENOMIC DNA]</scope>
    <source>
        <strain evidence="3">C5 / ATCC 48332 / race O</strain>
    </source>
</reference>
<dbReference type="HOGENOM" id="CLU_551117_0_0_1"/>
<name>M2T8L0_COCH5</name>
<dbReference type="eggNOG" id="ENOG502SUCZ">
    <property type="taxonomic scope" value="Eukaryota"/>
</dbReference>
<dbReference type="AlphaFoldDB" id="M2T8L0"/>
<reference evidence="2 3" key="1">
    <citation type="journal article" date="2012" name="PLoS Pathog.">
        <title>Diverse lifestyles and strategies of plant pathogenesis encoded in the genomes of eighteen Dothideomycetes fungi.</title>
        <authorList>
            <person name="Ohm R.A."/>
            <person name="Feau N."/>
            <person name="Henrissat B."/>
            <person name="Schoch C.L."/>
            <person name="Horwitz B.A."/>
            <person name="Barry K.W."/>
            <person name="Condon B.J."/>
            <person name="Copeland A.C."/>
            <person name="Dhillon B."/>
            <person name="Glaser F."/>
            <person name="Hesse C.N."/>
            <person name="Kosti I."/>
            <person name="LaButti K."/>
            <person name="Lindquist E.A."/>
            <person name="Lucas S."/>
            <person name="Salamov A.A."/>
            <person name="Bradshaw R.E."/>
            <person name="Ciuffetti L."/>
            <person name="Hamelin R.C."/>
            <person name="Kema G.H.J."/>
            <person name="Lawrence C."/>
            <person name="Scott J.A."/>
            <person name="Spatafora J.W."/>
            <person name="Turgeon B.G."/>
            <person name="de Wit P.J.G.M."/>
            <person name="Zhong S."/>
            <person name="Goodwin S.B."/>
            <person name="Grigoriev I.V."/>
        </authorList>
    </citation>
    <scope>NUCLEOTIDE SEQUENCE [LARGE SCALE GENOMIC DNA]</scope>
    <source>
        <strain evidence="3">C5 / ATCC 48332 / race O</strain>
    </source>
</reference>
<dbReference type="EMBL" id="KB445572">
    <property type="protein sequence ID" value="EMD93870.1"/>
    <property type="molecule type" value="Genomic_DNA"/>
</dbReference>
<keyword evidence="3" id="KW-1185">Reference proteome</keyword>
<feature type="compositionally biased region" description="Polar residues" evidence="1">
    <location>
        <begin position="1"/>
        <end position="10"/>
    </location>
</feature>
<feature type="region of interest" description="Disordered" evidence="1">
    <location>
        <begin position="258"/>
        <end position="313"/>
    </location>
</feature>
<feature type="compositionally biased region" description="Low complexity" evidence="1">
    <location>
        <begin position="404"/>
        <end position="415"/>
    </location>
</feature>
<feature type="compositionally biased region" description="Polar residues" evidence="1">
    <location>
        <begin position="258"/>
        <end position="281"/>
    </location>
</feature>
<evidence type="ECO:0000313" key="2">
    <source>
        <dbReference type="EMBL" id="EMD93870.1"/>
    </source>
</evidence>
<feature type="compositionally biased region" description="Low complexity" evidence="1">
    <location>
        <begin position="180"/>
        <end position="192"/>
    </location>
</feature>
<protein>
    <submittedName>
        <fullName evidence="2">Uncharacterized protein</fullName>
    </submittedName>
</protein>
<dbReference type="OrthoDB" id="4117770at2759"/>
<feature type="region of interest" description="Disordered" evidence="1">
    <location>
        <begin position="390"/>
        <end position="426"/>
    </location>
</feature>
<feature type="region of interest" description="Disordered" evidence="1">
    <location>
        <begin position="1"/>
        <end position="192"/>
    </location>
</feature>
<evidence type="ECO:0000313" key="3">
    <source>
        <dbReference type="Proteomes" id="UP000016936"/>
    </source>
</evidence>
<dbReference type="OMA" id="SKWDGVP"/>
<feature type="compositionally biased region" description="Polar residues" evidence="1">
    <location>
        <begin position="55"/>
        <end position="65"/>
    </location>
</feature>
<feature type="compositionally biased region" description="Low complexity" evidence="1">
    <location>
        <begin position="304"/>
        <end position="313"/>
    </location>
</feature>
<organism evidence="2 3">
    <name type="scientific">Cochliobolus heterostrophus (strain C5 / ATCC 48332 / race O)</name>
    <name type="common">Southern corn leaf blight fungus</name>
    <name type="synonym">Bipolaris maydis</name>
    <dbReference type="NCBI Taxonomy" id="701091"/>
    <lineage>
        <taxon>Eukaryota</taxon>
        <taxon>Fungi</taxon>
        <taxon>Dikarya</taxon>
        <taxon>Ascomycota</taxon>
        <taxon>Pezizomycotina</taxon>
        <taxon>Dothideomycetes</taxon>
        <taxon>Pleosporomycetidae</taxon>
        <taxon>Pleosporales</taxon>
        <taxon>Pleosporineae</taxon>
        <taxon>Pleosporaceae</taxon>
        <taxon>Bipolaris</taxon>
    </lineage>
</organism>